<evidence type="ECO:0008006" key="3">
    <source>
        <dbReference type="Google" id="ProtNLM"/>
    </source>
</evidence>
<sequence>MASKDEWRAKRLEHIRGLTEPNDQQRLLLDLVDQPTRTAAEERDLAALWTAEKAAEKHQLAQIKAGNIVTGRKDAASKARDHKMFQAAGLMGLAGLLDTKTGELAKKPPALLGALLGLAEVDDPRRREAWESIRCSSVGRTLEEGR</sequence>
<dbReference type="KEGG" id="tsy:THSYN_02365"/>
<organism evidence="1 2">
    <name type="scientific">Candidatus Thiodictyon syntrophicum</name>
    <dbReference type="NCBI Taxonomy" id="1166950"/>
    <lineage>
        <taxon>Bacteria</taxon>
        <taxon>Pseudomonadati</taxon>
        <taxon>Pseudomonadota</taxon>
        <taxon>Gammaproteobacteria</taxon>
        <taxon>Chromatiales</taxon>
        <taxon>Chromatiaceae</taxon>
        <taxon>Thiodictyon</taxon>
    </lineage>
</organism>
<name>A0A2K8U2V7_9GAMM</name>
<protein>
    <recommendedName>
        <fullName evidence="3">Conjugal transfer protein TraD</fullName>
    </recommendedName>
</protein>
<dbReference type="RefSeq" id="WP_100917729.1">
    <property type="nucleotide sequence ID" value="NZ_CP020370.1"/>
</dbReference>
<keyword evidence="2" id="KW-1185">Reference proteome</keyword>
<evidence type="ECO:0000313" key="2">
    <source>
        <dbReference type="Proteomes" id="UP000232638"/>
    </source>
</evidence>
<dbReference type="EMBL" id="CP020370">
    <property type="protein sequence ID" value="AUB79918.1"/>
    <property type="molecule type" value="Genomic_DNA"/>
</dbReference>
<dbReference type="AlphaFoldDB" id="A0A2K8U2V7"/>
<accession>A0A2K8U2V7</accession>
<proteinExistence type="predicted"/>
<gene>
    <name evidence="1" type="ORF">THSYN_02365</name>
</gene>
<evidence type="ECO:0000313" key="1">
    <source>
        <dbReference type="EMBL" id="AUB79918.1"/>
    </source>
</evidence>
<reference evidence="1 2" key="1">
    <citation type="submission" date="2017-03" db="EMBL/GenBank/DDBJ databases">
        <title>Complete genome sequence of Candidatus 'Thiodictyon syntrophicum' sp. nov. strain Cad16T, a photolithoautotroph purple sulfur bacterium isolated from an alpine meromictic lake.</title>
        <authorList>
            <person name="Luedin S.M."/>
            <person name="Pothier J.F."/>
            <person name="Danza F."/>
            <person name="Storelli N."/>
            <person name="Wittwer M."/>
            <person name="Tonolla M."/>
        </authorList>
    </citation>
    <scope>NUCLEOTIDE SEQUENCE [LARGE SCALE GENOMIC DNA]</scope>
    <source>
        <strain evidence="1 2">Cad16T</strain>
    </source>
</reference>
<dbReference type="Proteomes" id="UP000232638">
    <property type="component" value="Chromosome"/>
</dbReference>